<evidence type="ECO:0000256" key="5">
    <source>
        <dbReference type="ARBA" id="ARBA00022801"/>
    </source>
</evidence>
<evidence type="ECO:0000313" key="14">
    <source>
        <dbReference type="Proteomes" id="UP001153712"/>
    </source>
</evidence>
<keyword evidence="8" id="KW-0234">DNA repair</keyword>
<dbReference type="GO" id="GO:0031297">
    <property type="term" value="P:replication fork processing"/>
    <property type="evidence" value="ECO:0007669"/>
    <property type="project" value="TreeGrafter"/>
</dbReference>
<dbReference type="InterPro" id="IPR011011">
    <property type="entry name" value="Znf_FYVE_PHD"/>
</dbReference>
<comment type="subcellular location">
    <subcellularLocation>
        <location evidence="1">Nucleus</location>
    </subcellularLocation>
</comment>
<dbReference type="SUPFAM" id="SSF57903">
    <property type="entry name" value="FYVE/PHD zinc finger"/>
    <property type="match status" value="1"/>
</dbReference>
<keyword evidence="3" id="KW-0547">Nucleotide-binding</keyword>
<dbReference type="GO" id="GO:0006281">
    <property type="term" value="P:DNA repair"/>
    <property type="evidence" value="ECO:0007669"/>
    <property type="project" value="UniProtKB-KW"/>
</dbReference>
<feature type="non-terminal residue" evidence="13">
    <location>
        <position position="1"/>
    </location>
</feature>
<dbReference type="InterPro" id="IPR041430">
    <property type="entry name" value="ADD_ATRX"/>
</dbReference>
<dbReference type="InterPro" id="IPR013083">
    <property type="entry name" value="Znf_RING/FYVE/PHD"/>
</dbReference>
<proteinExistence type="inferred from homology"/>
<dbReference type="EMBL" id="OU900101">
    <property type="protein sequence ID" value="CAG9864779.1"/>
    <property type="molecule type" value="Genomic_DNA"/>
</dbReference>
<dbReference type="GO" id="GO:0005721">
    <property type="term" value="C:pericentric heterochromatin"/>
    <property type="evidence" value="ECO:0007669"/>
    <property type="project" value="TreeGrafter"/>
</dbReference>
<dbReference type="PANTHER" id="PTHR46357:SF1">
    <property type="entry name" value="TRANSCRIPTIONAL REGULATOR ATRX"/>
    <property type="match status" value="1"/>
</dbReference>
<dbReference type="GO" id="GO:0031490">
    <property type="term" value="F:chromatin DNA binding"/>
    <property type="evidence" value="ECO:0007669"/>
    <property type="project" value="TreeGrafter"/>
</dbReference>
<dbReference type="GO" id="GO:0016787">
    <property type="term" value="F:hydrolase activity"/>
    <property type="evidence" value="ECO:0007669"/>
    <property type="project" value="UniProtKB-KW"/>
</dbReference>
<dbReference type="CDD" id="cd11726">
    <property type="entry name" value="ADDz_ATRX"/>
    <property type="match status" value="1"/>
</dbReference>
<evidence type="ECO:0000256" key="8">
    <source>
        <dbReference type="ARBA" id="ARBA00023204"/>
    </source>
</evidence>
<evidence type="ECO:0000256" key="7">
    <source>
        <dbReference type="ARBA" id="ARBA00023125"/>
    </source>
</evidence>
<organism evidence="13 14">
    <name type="scientific">Phyllotreta striolata</name>
    <name type="common">Striped flea beetle</name>
    <name type="synonym">Crioceris striolata</name>
    <dbReference type="NCBI Taxonomy" id="444603"/>
    <lineage>
        <taxon>Eukaryota</taxon>
        <taxon>Metazoa</taxon>
        <taxon>Ecdysozoa</taxon>
        <taxon>Arthropoda</taxon>
        <taxon>Hexapoda</taxon>
        <taxon>Insecta</taxon>
        <taxon>Pterygota</taxon>
        <taxon>Neoptera</taxon>
        <taxon>Endopterygota</taxon>
        <taxon>Coleoptera</taxon>
        <taxon>Polyphaga</taxon>
        <taxon>Cucujiformia</taxon>
        <taxon>Chrysomeloidea</taxon>
        <taxon>Chrysomelidae</taxon>
        <taxon>Galerucinae</taxon>
        <taxon>Alticini</taxon>
        <taxon>Phyllotreta</taxon>
    </lineage>
</organism>
<keyword evidence="5" id="KW-0378">Hydrolase</keyword>
<dbReference type="GO" id="GO:0003678">
    <property type="term" value="F:DNA helicase activity"/>
    <property type="evidence" value="ECO:0007669"/>
    <property type="project" value="UniProtKB-EC"/>
</dbReference>
<evidence type="ECO:0000256" key="3">
    <source>
        <dbReference type="ARBA" id="ARBA00022741"/>
    </source>
</evidence>
<evidence type="ECO:0000256" key="9">
    <source>
        <dbReference type="ARBA" id="ARBA00023242"/>
    </source>
</evidence>
<feature type="region of interest" description="Disordered" evidence="11">
    <location>
        <begin position="381"/>
        <end position="423"/>
    </location>
</feature>
<evidence type="ECO:0000256" key="1">
    <source>
        <dbReference type="ARBA" id="ARBA00004123"/>
    </source>
</evidence>
<keyword evidence="9" id="KW-0539">Nucleus</keyword>
<feature type="region of interest" description="Disordered" evidence="11">
    <location>
        <begin position="242"/>
        <end position="274"/>
    </location>
</feature>
<feature type="compositionally biased region" description="Basic and acidic residues" evidence="11">
    <location>
        <begin position="242"/>
        <end position="251"/>
    </location>
</feature>
<evidence type="ECO:0000256" key="10">
    <source>
        <dbReference type="ARBA" id="ARBA00047995"/>
    </source>
</evidence>
<evidence type="ECO:0000256" key="6">
    <source>
        <dbReference type="ARBA" id="ARBA00022840"/>
    </source>
</evidence>
<keyword evidence="14" id="KW-1185">Reference proteome</keyword>
<dbReference type="Gene3D" id="3.30.40.10">
    <property type="entry name" value="Zinc/RING finger domain, C3HC4 (zinc finger)"/>
    <property type="match status" value="1"/>
</dbReference>
<evidence type="ECO:0000313" key="13">
    <source>
        <dbReference type="EMBL" id="CAG9864779.1"/>
    </source>
</evidence>
<dbReference type="PANTHER" id="PTHR46357">
    <property type="entry name" value="TRANSCRIPTIONAL REGULATOR ATRX"/>
    <property type="match status" value="1"/>
</dbReference>
<protein>
    <recommendedName>
        <fullName evidence="12">ATRX ADD domain-containing protein</fullName>
    </recommendedName>
</protein>
<sequence length="509" mass="57773">FTDNRILQGDDDIVAQLLCPQVIIEERSGKVDATGAGNSDAGNLLTDYNITGIKARFYLTDEEEKLRAEIYTPDNPVQYTKIHCTSCKAGNRHLGSSLDSIDNIFVHPVLNVLICKDCFDYYNDGDFENDKDGTEMYCRWCGQGGRVFCCNTCTFVFCIYCVRVNLSMDEYCAIRDCDFWKCFVCDPKQIVKLKVQCYEFVSYVIKELDRIKNMPDRERFQSIDHSKCCKIVPRRRLSARIQEEEKSKINDPDFSPDTPDRNRQSKIRKKITRDHHKEFAKMATNYPDVTLTPLSRTTSSISQLPQQPLQVQIYPETSQSSIQPAHKPPLQLLQVQNSLSRQSLQPELIQTQPLQVRINPTSLIPSYPETSQSLQLLSVETSISRPSSHPELRSNTAPRTSPEPMRGNRYKSPSPEAPKDHFQTQIQRNRAWKMSKQLTDCMMTTALANSSFASTLLSVSKLQGFSGFSSIDPEGDEREGSSMYGSLDKSLELMVQSLVDVKTRLGSSN</sequence>
<evidence type="ECO:0000259" key="12">
    <source>
        <dbReference type="Pfam" id="PF17981"/>
    </source>
</evidence>
<dbReference type="Pfam" id="PF17981">
    <property type="entry name" value="ADD_ATRX"/>
    <property type="match status" value="1"/>
</dbReference>
<dbReference type="Proteomes" id="UP001153712">
    <property type="component" value="Chromosome 8"/>
</dbReference>
<comment type="similarity">
    <text evidence="2">Belongs to the SNF2/RAD54 helicase family.</text>
</comment>
<keyword evidence="7" id="KW-0238">DNA-binding</keyword>
<dbReference type="GO" id="GO:0006338">
    <property type="term" value="P:chromatin remodeling"/>
    <property type="evidence" value="ECO:0007669"/>
    <property type="project" value="TreeGrafter"/>
</dbReference>
<keyword evidence="4" id="KW-0227">DNA damage</keyword>
<evidence type="ECO:0000256" key="2">
    <source>
        <dbReference type="ARBA" id="ARBA00007025"/>
    </source>
</evidence>
<feature type="domain" description="ATRX ADD" evidence="12">
    <location>
        <begin position="80"/>
        <end position="130"/>
    </location>
</feature>
<keyword evidence="6" id="KW-0067">ATP-binding</keyword>
<evidence type="ECO:0000256" key="4">
    <source>
        <dbReference type="ARBA" id="ARBA00022763"/>
    </source>
</evidence>
<reference evidence="13" key="1">
    <citation type="submission" date="2022-01" db="EMBL/GenBank/DDBJ databases">
        <authorList>
            <person name="King R."/>
        </authorList>
    </citation>
    <scope>NUCLEOTIDE SEQUENCE</scope>
</reference>
<dbReference type="GO" id="GO:0005524">
    <property type="term" value="F:ATP binding"/>
    <property type="evidence" value="ECO:0007669"/>
    <property type="project" value="UniProtKB-KW"/>
</dbReference>
<comment type="catalytic activity">
    <reaction evidence="10">
        <text>ATP + H2O = ADP + phosphate + H(+)</text>
        <dbReference type="Rhea" id="RHEA:13065"/>
        <dbReference type="ChEBI" id="CHEBI:15377"/>
        <dbReference type="ChEBI" id="CHEBI:15378"/>
        <dbReference type="ChEBI" id="CHEBI:30616"/>
        <dbReference type="ChEBI" id="CHEBI:43474"/>
        <dbReference type="ChEBI" id="CHEBI:456216"/>
        <dbReference type="EC" id="3.6.4.12"/>
    </reaction>
</comment>
<gene>
    <name evidence="13" type="ORF">PHYEVI_LOCUS11029</name>
</gene>
<feature type="compositionally biased region" description="Polar residues" evidence="11">
    <location>
        <begin position="381"/>
        <end position="399"/>
    </location>
</feature>
<dbReference type="AlphaFoldDB" id="A0A9N9TWF4"/>
<name>A0A9N9TWF4_PHYSR</name>
<evidence type="ECO:0000256" key="11">
    <source>
        <dbReference type="SAM" id="MobiDB-lite"/>
    </source>
</evidence>
<feature type="compositionally biased region" description="Basic residues" evidence="11">
    <location>
        <begin position="264"/>
        <end position="274"/>
    </location>
</feature>
<dbReference type="InterPro" id="IPR052131">
    <property type="entry name" value="ATRX_domain-containing"/>
</dbReference>
<dbReference type="GO" id="GO:0005634">
    <property type="term" value="C:nucleus"/>
    <property type="evidence" value="ECO:0007669"/>
    <property type="project" value="UniProtKB-SubCell"/>
</dbReference>
<accession>A0A9N9TWF4</accession>
<dbReference type="OrthoDB" id="6286493at2759"/>